<accession>A0A1Y2JV86</accession>
<gene>
    <name evidence="2" type="ORF">BSZ19_11465</name>
</gene>
<dbReference type="GO" id="GO:0009055">
    <property type="term" value="F:electron transfer activity"/>
    <property type="evidence" value="ECO:0007669"/>
    <property type="project" value="InterPro"/>
</dbReference>
<feature type="transmembrane region" description="Helical" evidence="1">
    <location>
        <begin position="20"/>
        <end position="41"/>
    </location>
</feature>
<evidence type="ECO:0000313" key="2">
    <source>
        <dbReference type="EMBL" id="OSJ34641.1"/>
    </source>
</evidence>
<comment type="caution">
    <text evidence="2">The sequence shown here is derived from an EMBL/GenBank/DDBJ whole genome shotgun (WGS) entry which is preliminary data.</text>
</comment>
<reference evidence="2 3" key="1">
    <citation type="submission" date="2017-03" db="EMBL/GenBank/DDBJ databases">
        <title>Whole genome sequences of fourteen strains of Bradyrhizobium canariense and one strain of Bradyrhizobium japonicum isolated from Lupinus (Papilionoideae: Genisteae) species in Algeria.</title>
        <authorList>
            <person name="Crovadore J."/>
            <person name="Chekireb D."/>
            <person name="Brachmann A."/>
            <person name="Chablais R."/>
            <person name="Cochard B."/>
            <person name="Lefort F."/>
        </authorList>
    </citation>
    <scope>NUCLEOTIDE SEQUENCE [LARGE SCALE GENOMIC DNA]</scope>
    <source>
        <strain evidence="2 3">UBMA197</strain>
    </source>
</reference>
<keyword evidence="1" id="KW-1133">Transmembrane helix</keyword>
<dbReference type="PANTHER" id="PTHR30600:SF9">
    <property type="entry name" value="BLR7738 PROTEIN"/>
    <property type="match status" value="1"/>
</dbReference>
<dbReference type="Pfam" id="PF21419">
    <property type="entry name" value="RoxA-like_Cyt-c"/>
    <property type="match status" value="1"/>
</dbReference>
<evidence type="ECO:0000313" key="3">
    <source>
        <dbReference type="Proteomes" id="UP000193335"/>
    </source>
</evidence>
<protein>
    <submittedName>
        <fullName evidence="2">Cytochrome C</fullName>
    </submittedName>
</protein>
<dbReference type="InterPro" id="IPR047758">
    <property type="entry name" value="CytoC_perox"/>
</dbReference>
<dbReference type="Proteomes" id="UP000193335">
    <property type="component" value="Unassembled WGS sequence"/>
</dbReference>
<dbReference type="NCBIfam" id="NF040606">
    <property type="entry name" value="CytoC_perox"/>
    <property type="match status" value="1"/>
</dbReference>
<dbReference type="PANTHER" id="PTHR30600">
    <property type="entry name" value="CYTOCHROME C PEROXIDASE-RELATED"/>
    <property type="match status" value="1"/>
</dbReference>
<proteinExistence type="predicted"/>
<dbReference type="Gene3D" id="1.10.760.10">
    <property type="entry name" value="Cytochrome c-like domain"/>
    <property type="match status" value="1"/>
</dbReference>
<dbReference type="InterPro" id="IPR036909">
    <property type="entry name" value="Cyt_c-like_dom_sf"/>
</dbReference>
<dbReference type="RefSeq" id="WP_085399653.1">
    <property type="nucleotide sequence ID" value="NZ_NAFL01000229.1"/>
</dbReference>
<keyword evidence="1" id="KW-0472">Membrane</keyword>
<dbReference type="InterPro" id="IPR051395">
    <property type="entry name" value="Cytochrome_c_Peroxidase/MauG"/>
</dbReference>
<sequence>MGRRSFGSHLYSWVRRWPHVAGLLFAIVVVAIVSAGLVYFAPEKVRDAALKIKNDATLLAQLLPATLPEPSKIESAYWLPQNWSSRQRYWFHHTSQGTATIPVPYQWFLALERPELSFSYTSLTDDDYLRRLGFIPSPSSKDFARNAPSYGYHEDGSNAGGGSSGWTPNLPDNPNGLPVGFAILKGGVDPATGGSYEDQIGLTCAACHTGHLEYKNVSLRFDGGPAMLNLGEVERVVGLSIGYTLILPWRFERFASRMEQIKGQGVDRKQLRSDLDLALQKIKKQKAQGDSLLREQGVADLDEGFGRLDALNRIGNQVFYSNLLDPLTGELTDPLLKGNLARHDAPVSFPPIWDTPYFLWAQYDASVLNELVRNSGEALGVSAKINMTAPAPGRPLFASSIHLSDIARFEELLRGADPFSAADASGKKFTGLVAPRWRDAQEKFRSDPAWGIDEKLVENGRDLYRAHCFECHRGPVNDPAFDKRWPEHSFWKPENPDRSAKNEKNWVNIGGRHYFNVVQMPVTAIGTDRQQSDVLTTRRVHLPESLGLSPVDDLNKAWACGLPVNTGADPLFVLALMDVVGKTIDQWIIANGTSEEAKQQIWGPRKNCQNQRVYVGARANHNGKDEDVLALEPQYRARPLDGVWATAPYLHNGSVPTLRDMLLPQKERPMSFCVGSREFDPVNVGLVTKTQASDACAAGLTEFSVSLLGNGNRGHSFEGKETDLTKLPPGVIGPELTDAERRALVEYLKTL</sequence>
<dbReference type="SUPFAM" id="SSF46626">
    <property type="entry name" value="Cytochrome c"/>
    <property type="match status" value="1"/>
</dbReference>
<evidence type="ECO:0000256" key="1">
    <source>
        <dbReference type="SAM" id="Phobius"/>
    </source>
</evidence>
<dbReference type="GO" id="GO:0004130">
    <property type="term" value="F:cytochrome-c peroxidase activity"/>
    <property type="evidence" value="ECO:0007669"/>
    <property type="project" value="TreeGrafter"/>
</dbReference>
<name>A0A1Y2JV86_BRAJP</name>
<dbReference type="AlphaFoldDB" id="A0A1Y2JV86"/>
<dbReference type="GO" id="GO:0020037">
    <property type="term" value="F:heme binding"/>
    <property type="evidence" value="ECO:0007669"/>
    <property type="project" value="InterPro"/>
</dbReference>
<organism evidence="2 3">
    <name type="scientific">Bradyrhizobium japonicum</name>
    <dbReference type="NCBI Taxonomy" id="375"/>
    <lineage>
        <taxon>Bacteria</taxon>
        <taxon>Pseudomonadati</taxon>
        <taxon>Pseudomonadota</taxon>
        <taxon>Alphaproteobacteria</taxon>
        <taxon>Hyphomicrobiales</taxon>
        <taxon>Nitrobacteraceae</taxon>
        <taxon>Bradyrhizobium</taxon>
    </lineage>
</organism>
<dbReference type="EMBL" id="NAFL01000229">
    <property type="protein sequence ID" value="OSJ34641.1"/>
    <property type="molecule type" value="Genomic_DNA"/>
</dbReference>
<keyword evidence="1" id="KW-0812">Transmembrane</keyword>